<protein>
    <submittedName>
        <fullName evidence="2">Uncharacterized protein</fullName>
    </submittedName>
</protein>
<sequence length="58" mass="6623">MTEMIGYEGPIYMTYPTKAIAPVLLVRFLCRYFSITYGVDSPTVGMVKSGFMWIMLEC</sequence>
<evidence type="ECO:0000313" key="2">
    <source>
        <dbReference type="WBParaSite" id="PEQ_0000724101-mRNA-1"/>
    </source>
</evidence>
<reference evidence="2" key="1">
    <citation type="submission" date="2022-11" db="UniProtKB">
        <authorList>
            <consortium name="WormBaseParasite"/>
        </authorList>
    </citation>
    <scope>IDENTIFICATION</scope>
</reference>
<evidence type="ECO:0000313" key="1">
    <source>
        <dbReference type="Proteomes" id="UP000887564"/>
    </source>
</evidence>
<name>A0A914RLS0_PAREQ</name>
<keyword evidence="1" id="KW-1185">Reference proteome</keyword>
<proteinExistence type="predicted"/>
<dbReference type="WBParaSite" id="PEQ_0000724101-mRNA-1">
    <property type="protein sequence ID" value="PEQ_0000724101-mRNA-1"/>
    <property type="gene ID" value="PEQ_0000724101"/>
</dbReference>
<accession>A0A914RLS0</accession>
<organism evidence="1 2">
    <name type="scientific">Parascaris equorum</name>
    <name type="common">Equine roundworm</name>
    <dbReference type="NCBI Taxonomy" id="6256"/>
    <lineage>
        <taxon>Eukaryota</taxon>
        <taxon>Metazoa</taxon>
        <taxon>Ecdysozoa</taxon>
        <taxon>Nematoda</taxon>
        <taxon>Chromadorea</taxon>
        <taxon>Rhabditida</taxon>
        <taxon>Spirurina</taxon>
        <taxon>Ascaridomorpha</taxon>
        <taxon>Ascaridoidea</taxon>
        <taxon>Ascarididae</taxon>
        <taxon>Parascaris</taxon>
    </lineage>
</organism>
<dbReference type="Proteomes" id="UP000887564">
    <property type="component" value="Unplaced"/>
</dbReference>
<dbReference type="AlphaFoldDB" id="A0A914RLS0"/>